<proteinExistence type="inferred from homology"/>
<dbReference type="RefSeq" id="WP_117352461.1">
    <property type="nucleotide sequence ID" value="NZ_CP020083.1"/>
</dbReference>
<dbReference type="Proteomes" id="UP000258016">
    <property type="component" value="Chromosome"/>
</dbReference>
<sequence length="237" mass="25381">MGFHTPAFCVAETLPFMDGEAIVIDKPAGLPVTQPRKGGRSLDDYLVQLRFGFQRSPTAVHRLDQDTSGCLLLARHAKAAKRFGAAFESGAVEKTYLGIVEGDLDNDFGTIDIALGKTSTAEAGWRIVPDAAGKRAVTHWKRIAATGGRTLVEFRPETGRTHQIRVHALHGLGKPLLGDPFYGKSYSSGLMLHAAGLVVPRGDKPPVLAAAPMPRRFIDLGFGPQQDQSVAEAAGDE</sequence>
<evidence type="ECO:0000259" key="3">
    <source>
        <dbReference type="Pfam" id="PF00849"/>
    </source>
</evidence>
<protein>
    <submittedName>
        <fullName evidence="4">RNA pseudouridine synthase</fullName>
    </submittedName>
</protein>
<evidence type="ECO:0000256" key="1">
    <source>
        <dbReference type="ARBA" id="ARBA00010876"/>
    </source>
</evidence>
<name>A0ABN5B8G2_9SPHN</name>
<dbReference type="Gene3D" id="3.30.2350.10">
    <property type="entry name" value="Pseudouridine synthase"/>
    <property type="match status" value="1"/>
</dbReference>
<evidence type="ECO:0000256" key="2">
    <source>
        <dbReference type="ARBA" id="ARBA00023235"/>
    </source>
</evidence>
<dbReference type="CDD" id="cd02869">
    <property type="entry name" value="PseudoU_synth_RluA_like"/>
    <property type="match status" value="1"/>
</dbReference>
<dbReference type="GeneID" id="303486229"/>
<evidence type="ECO:0000313" key="4">
    <source>
        <dbReference type="EMBL" id="ASR52030.1"/>
    </source>
</evidence>
<dbReference type="PANTHER" id="PTHR21600:SF44">
    <property type="entry name" value="RIBOSOMAL LARGE SUBUNIT PSEUDOURIDINE SYNTHASE D"/>
    <property type="match status" value="1"/>
</dbReference>
<evidence type="ECO:0000313" key="5">
    <source>
        <dbReference type="Proteomes" id="UP000258016"/>
    </source>
</evidence>
<dbReference type="PANTHER" id="PTHR21600">
    <property type="entry name" value="MITOCHONDRIAL RNA PSEUDOURIDINE SYNTHASE"/>
    <property type="match status" value="1"/>
</dbReference>
<keyword evidence="5" id="KW-1185">Reference proteome</keyword>
<dbReference type="InterPro" id="IPR006224">
    <property type="entry name" value="PsdUridine_synth_RluA-like_CS"/>
</dbReference>
<dbReference type="PROSITE" id="PS01129">
    <property type="entry name" value="PSI_RLU"/>
    <property type="match status" value="1"/>
</dbReference>
<dbReference type="EMBL" id="CP020083">
    <property type="protein sequence ID" value="ASR52030.1"/>
    <property type="molecule type" value="Genomic_DNA"/>
</dbReference>
<keyword evidence="2" id="KW-0413">Isomerase</keyword>
<dbReference type="InterPro" id="IPR020103">
    <property type="entry name" value="PsdUridine_synth_cat_dom_sf"/>
</dbReference>
<gene>
    <name evidence="4" type="ORF">B5J99_11665</name>
</gene>
<accession>A0ABN5B8G2</accession>
<dbReference type="InterPro" id="IPR006145">
    <property type="entry name" value="PsdUridine_synth_RsuA/RluA"/>
</dbReference>
<comment type="similarity">
    <text evidence="1">Belongs to the pseudouridine synthase RluA family.</text>
</comment>
<dbReference type="SUPFAM" id="SSF55120">
    <property type="entry name" value="Pseudouridine synthase"/>
    <property type="match status" value="1"/>
</dbReference>
<dbReference type="Pfam" id="PF00849">
    <property type="entry name" value="PseudoU_synth_2"/>
    <property type="match status" value="1"/>
</dbReference>
<dbReference type="InterPro" id="IPR050188">
    <property type="entry name" value="RluA_PseudoU_synthase"/>
</dbReference>
<reference evidence="4 5" key="1">
    <citation type="submission" date="2017-03" db="EMBL/GenBank/DDBJ databases">
        <title>Complete genome sequence of Blastomonas fulva degrading microcsystin LR.</title>
        <authorList>
            <person name="Lee H.-g."/>
            <person name="Jin L."/>
            <person name="oh H.-M."/>
        </authorList>
    </citation>
    <scope>NUCLEOTIDE SEQUENCE [LARGE SCALE GENOMIC DNA]</scope>
    <source>
        <strain evidence="4 5">T2</strain>
    </source>
</reference>
<organism evidence="4 5">
    <name type="scientific">Blastomonas fulva</name>
    <dbReference type="NCBI Taxonomy" id="1550728"/>
    <lineage>
        <taxon>Bacteria</taxon>
        <taxon>Pseudomonadati</taxon>
        <taxon>Pseudomonadota</taxon>
        <taxon>Alphaproteobacteria</taxon>
        <taxon>Sphingomonadales</taxon>
        <taxon>Sphingomonadaceae</taxon>
        <taxon>Blastomonas</taxon>
    </lineage>
</organism>
<feature type="domain" description="Pseudouridine synthase RsuA/RluA-like" evidence="3">
    <location>
        <begin position="22"/>
        <end position="169"/>
    </location>
</feature>